<keyword evidence="3" id="KW-0862">Zinc</keyword>
<dbReference type="InterPro" id="IPR000771">
    <property type="entry name" value="FBA_II"/>
</dbReference>
<keyword evidence="3" id="KW-0479">Metal-binding</keyword>
<dbReference type="InterPro" id="IPR050246">
    <property type="entry name" value="Class_II_FBP_aldolase"/>
</dbReference>
<feature type="binding site" evidence="3">
    <location>
        <position position="103"/>
    </location>
    <ligand>
        <name>Zn(2+)</name>
        <dbReference type="ChEBI" id="CHEBI:29105"/>
        <label>2</label>
    </ligand>
</feature>
<dbReference type="GO" id="GO:0016832">
    <property type="term" value="F:aldehyde-lyase activity"/>
    <property type="evidence" value="ECO:0007669"/>
    <property type="project" value="InterPro"/>
</dbReference>
<comment type="caution">
    <text evidence="4">The sequence shown here is derived from an EMBL/GenBank/DDBJ whole genome shotgun (WGS) entry which is preliminary data.</text>
</comment>
<evidence type="ECO:0000313" key="5">
    <source>
        <dbReference type="Proteomes" id="UP000824140"/>
    </source>
</evidence>
<dbReference type="EMBL" id="DVJN01000183">
    <property type="protein sequence ID" value="HIS93153.1"/>
    <property type="molecule type" value="Genomic_DNA"/>
</dbReference>
<evidence type="ECO:0000256" key="3">
    <source>
        <dbReference type="PIRSR" id="PIRSR001359-3"/>
    </source>
</evidence>
<feature type="binding site" evidence="2">
    <location>
        <begin position="224"/>
        <end position="227"/>
    </location>
    <ligand>
        <name>dihydroxyacetone phosphate</name>
        <dbReference type="ChEBI" id="CHEBI:57642"/>
    </ligand>
</feature>
<dbReference type="SUPFAM" id="SSF51569">
    <property type="entry name" value="Aldolase"/>
    <property type="match status" value="1"/>
</dbReference>
<sequence length="276" mass="29549">MLTGIKELFAIAQKRGCAIPAFNVYNAETAMGVFLAAEEARSCVIVQMYSRLFMSEEAEFMAPAILAAAHRARIQAAFHLDHGSCDEAVFRAMRCGCSSVMRDASALPLEENIAVTRNIARIAHDLGLDVEGELGHIGAARDGVSSEYTRPDEALQFCEETGVDALAVAVGTAHGHYKQAPVLALERIRALSAAVPAALVLHGGSGVPDEQIRAAVQAGIRKVNFGTDVCLSFLEETRRVDPGIVAVDLYMKEPIQAVKRFALEKIRLLGAEGSNG</sequence>
<feature type="binding site" evidence="3">
    <location>
        <position position="133"/>
    </location>
    <ligand>
        <name>Zn(2+)</name>
        <dbReference type="ChEBI" id="CHEBI:29105"/>
        <label>2</label>
    </ligand>
</feature>
<evidence type="ECO:0000256" key="1">
    <source>
        <dbReference type="PIRSR" id="PIRSR001359-1"/>
    </source>
</evidence>
<feature type="binding site" evidence="2">
    <location>
        <position position="175"/>
    </location>
    <ligand>
        <name>dihydroxyacetone phosphate</name>
        <dbReference type="ChEBI" id="CHEBI:57642"/>
    </ligand>
</feature>
<organism evidence="4 5">
    <name type="scientific">Candidatus Alectryocaccomicrobium excrementavium</name>
    <dbReference type="NCBI Taxonomy" id="2840668"/>
    <lineage>
        <taxon>Bacteria</taxon>
        <taxon>Bacillati</taxon>
        <taxon>Bacillota</taxon>
        <taxon>Clostridia</taxon>
        <taxon>Candidatus Alectryocaccomicrobium</taxon>
    </lineage>
</organism>
<dbReference type="Proteomes" id="UP000824140">
    <property type="component" value="Unassembled WGS sequence"/>
</dbReference>
<evidence type="ECO:0000313" key="4">
    <source>
        <dbReference type="EMBL" id="HIS93153.1"/>
    </source>
</evidence>
<feature type="active site" description="Proton donor" evidence="1">
    <location>
        <position position="81"/>
    </location>
</feature>
<accession>A0A9D1G0N6</accession>
<dbReference type="GO" id="GO:0008270">
    <property type="term" value="F:zinc ion binding"/>
    <property type="evidence" value="ECO:0007669"/>
    <property type="project" value="InterPro"/>
</dbReference>
<comment type="cofactor">
    <cofactor evidence="3">
        <name>Zn(2+)</name>
        <dbReference type="ChEBI" id="CHEBI:29105"/>
    </cofactor>
    <text evidence="3">Binds 2 Zn(2+) ions per subunit. One is catalytic and the other provides a structural contribution.</text>
</comment>
<feature type="binding site" evidence="3">
    <location>
        <position position="174"/>
    </location>
    <ligand>
        <name>Zn(2+)</name>
        <dbReference type="ChEBI" id="CHEBI:29105"/>
        <label>1</label>
        <note>catalytic</note>
    </ligand>
</feature>
<dbReference type="PIRSF" id="PIRSF001359">
    <property type="entry name" value="F_bP_aldolase_II"/>
    <property type="match status" value="1"/>
</dbReference>
<name>A0A9D1G0N6_9FIRM</name>
<dbReference type="GO" id="GO:0005975">
    <property type="term" value="P:carbohydrate metabolic process"/>
    <property type="evidence" value="ECO:0007669"/>
    <property type="project" value="InterPro"/>
</dbReference>
<dbReference type="Pfam" id="PF01116">
    <property type="entry name" value="F_bP_aldolase"/>
    <property type="match status" value="1"/>
</dbReference>
<evidence type="ECO:0000256" key="2">
    <source>
        <dbReference type="PIRSR" id="PIRSR001359-2"/>
    </source>
</evidence>
<dbReference type="Gene3D" id="3.20.20.70">
    <property type="entry name" value="Aldolase class I"/>
    <property type="match status" value="1"/>
</dbReference>
<dbReference type="CDD" id="cd00947">
    <property type="entry name" value="TBP_aldolase_IIB"/>
    <property type="match status" value="1"/>
</dbReference>
<gene>
    <name evidence="4" type="ORF">IAA84_09085</name>
</gene>
<dbReference type="InterPro" id="IPR013785">
    <property type="entry name" value="Aldolase_TIM"/>
</dbReference>
<proteinExistence type="predicted"/>
<protein>
    <submittedName>
        <fullName evidence="4">Class II fructose-bisphosphate aldolase</fullName>
    </submittedName>
</protein>
<feature type="binding site" evidence="3">
    <location>
        <position position="82"/>
    </location>
    <ligand>
        <name>Zn(2+)</name>
        <dbReference type="ChEBI" id="CHEBI:29105"/>
        <label>1</label>
        <note>catalytic</note>
    </ligand>
</feature>
<feature type="binding site" evidence="3">
    <location>
        <position position="202"/>
    </location>
    <ligand>
        <name>Zn(2+)</name>
        <dbReference type="ChEBI" id="CHEBI:29105"/>
        <label>1</label>
        <note>catalytic</note>
    </ligand>
</feature>
<reference evidence="4" key="2">
    <citation type="journal article" date="2021" name="PeerJ">
        <title>Extensive microbial diversity within the chicken gut microbiome revealed by metagenomics and culture.</title>
        <authorList>
            <person name="Gilroy R."/>
            <person name="Ravi A."/>
            <person name="Getino M."/>
            <person name="Pursley I."/>
            <person name="Horton D.L."/>
            <person name="Alikhan N.F."/>
            <person name="Baker D."/>
            <person name="Gharbi K."/>
            <person name="Hall N."/>
            <person name="Watson M."/>
            <person name="Adriaenssens E.M."/>
            <person name="Foster-Nyarko E."/>
            <person name="Jarju S."/>
            <person name="Secka A."/>
            <person name="Antonio M."/>
            <person name="Oren A."/>
            <person name="Chaudhuri R.R."/>
            <person name="La Ragione R."/>
            <person name="Hildebrand F."/>
            <person name="Pallen M.J."/>
        </authorList>
    </citation>
    <scope>NUCLEOTIDE SEQUENCE</scope>
    <source>
        <strain evidence="4">13766</strain>
    </source>
</reference>
<dbReference type="NCBIfam" id="TIGR00167">
    <property type="entry name" value="cbbA"/>
    <property type="match status" value="1"/>
</dbReference>
<feature type="binding site" evidence="2">
    <location>
        <begin position="203"/>
        <end position="205"/>
    </location>
    <ligand>
        <name>dihydroxyacetone phosphate</name>
        <dbReference type="ChEBI" id="CHEBI:57642"/>
    </ligand>
</feature>
<dbReference type="PANTHER" id="PTHR30304">
    <property type="entry name" value="D-TAGATOSE-1,6-BISPHOSPHATE ALDOLASE"/>
    <property type="match status" value="1"/>
</dbReference>
<dbReference type="AlphaFoldDB" id="A0A9D1G0N6"/>
<dbReference type="PANTHER" id="PTHR30304:SF0">
    <property type="entry name" value="D-TAGATOSE-1,6-BISPHOSPHATE ALDOLASE SUBUNIT GATY-RELATED"/>
    <property type="match status" value="1"/>
</dbReference>
<reference evidence="4" key="1">
    <citation type="submission" date="2020-10" db="EMBL/GenBank/DDBJ databases">
        <authorList>
            <person name="Gilroy R."/>
        </authorList>
    </citation>
    <scope>NUCLEOTIDE SEQUENCE</scope>
    <source>
        <strain evidence="4">13766</strain>
    </source>
</reference>